<keyword evidence="1" id="KW-0479">Metal-binding</keyword>
<keyword evidence="2 4" id="KW-0863">Zinc-finger</keyword>
<evidence type="ECO:0000259" key="6">
    <source>
        <dbReference type="PROSITE" id="PS50089"/>
    </source>
</evidence>
<dbReference type="Proteomes" id="UP001271007">
    <property type="component" value="Unassembled WGS sequence"/>
</dbReference>
<feature type="compositionally biased region" description="Acidic residues" evidence="5">
    <location>
        <begin position="658"/>
        <end position="676"/>
    </location>
</feature>
<feature type="compositionally biased region" description="Polar residues" evidence="5">
    <location>
        <begin position="64"/>
        <end position="75"/>
    </location>
</feature>
<feature type="region of interest" description="Disordered" evidence="5">
    <location>
        <begin position="655"/>
        <end position="676"/>
    </location>
</feature>
<feature type="domain" description="RING-type" evidence="6">
    <location>
        <begin position="613"/>
        <end position="653"/>
    </location>
</feature>
<evidence type="ECO:0000256" key="3">
    <source>
        <dbReference type="ARBA" id="ARBA00022833"/>
    </source>
</evidence>
<evidence type="ECO:0000256" key="4">
    <source>
        <dbReference type="PROSITE-ProRule" id="PRU00175"/>
    </source>
</evidence>
<dbReference type="InterPro" id="IPR013083">
    <property type="entry name" value="Znf_RING/FYVE/PHD"/>
</dbReference>
<evidence type="ECO:0000313" key="7">
    <source>
        <dbReference type="EMBL" id="KAK3058664.1"/>
    </source>
</evidence>
<feature type="region of interest" description="Disordered" evidence="5">
    <location>
        <begin position="35"/>
        <end position="75"/>
    </location>
</feature>
<feature type="compositionally biased region" description="Basic and acidic residues" evidence="5">
    <location>
        <begin position="54"/>
        <end position="63"/>
    </location>
</feature>
<dbReference type="Gene3D" id="3.30.40.10">
    <property type="entry name" value="Zinc/RING finger domain, C3HC4 (zinc finger)"/>
    <property type="match status" value="1"/>
</dbReference>
<dbReference type="SUPFAM" id="SSF57850">
    <property type="entry name" value="RING/U-box"/>
    <property type="match status" value="1"/>
</dbReference>
<evidence type="ECO:0000256" key="1">
    <source>
        <dbReference type="ARBA" id="ARBA00022723"/>
    </source>
</evidence>
<comment type="caution">
    <text evidence="7">The sequence shown here is derived from an EMBL/GenBank/DDBJ whole genome shotgun (WGS) entry which is preliminary data.</text>
</comment>
<dbReference type="Pfam" id="PF13639">
    <property type="entry name" value="zf-RING_2"/>
    <property type="match status" value="1"/>
</dbReference>
<sequence>MATALELVSEHQYKAMGGFSAGDFMLLERHDRIVPDGSTTASSHGAPNLATEQQHPHSTDGLEKQTSSSQRNGEPSYTPKLYLIESITFNGSGGVVNVGLRELQHCLYGSNSYFNAYRLYGTLAPKLAIHLRQPNQHMTNLADKVDKGYHWLAKINPDSDVVRKALYGPNCPANCVQGFLQDQEEQARLLPDPLPRTQENYRPFCPICMGIDMAVGYLELHKMYDVSGVPIDELSHLCTRLNARRAELGYGTVEFDIGRWELPNREELQEWEELQSQALSSRPKQILLTSKVTPRFVCHFGPPPILEGTRKQLRDLLAEAEIGTFVLLECFPLSDAPVVVVNGQQHSNGDEDSVVERDPRVQPGYSTAVFVVDQLSLDETGNLLDLQLRKLRYCLRVSEATDYSYHVYGEEIRLREDLHSISGDRRRVLRITDETHTDIASLAERVNGTNWRLTPFDEHMHSADIVHATVFGFVCPAECNKGVLEGGEEELDSLYEYDVSYRPTPRPLCPVCIGRDLMYEYLDLRLLHDTSTVPFADIQKFYDDLHERFAKLGYQPYDFDEHNWGPLFPDVFEQWDEAYDPNAYPIFLPASETAIAALRRKPYAELEKDVTACIICSADLSSETTVVELPCGHFYCECIDEWLRSSNSCPECRAQLPEESEEMEEDAGEDDEDEEHEEYYAEEIDEDGSAVDEEVDVDTAGLLGNLCLDSWSGLIPATIVILAAGISRSRQVSVWSALS</sequence>
<proteinExistence type="predicted"/>
<dbReference type="PANTHER" id="PTHR15710">
    <property type="entry name" value="E3 UBIQUITIN-PROTEIN LIGASE PRAJA"/>
    <property type="match status" value="1"/>
</dbReference>
<evidence type="ECO:0000313" key="8">
    <source>
        <dbReference type="Proteomes" id="UP001271007"/>
    </source>
</evidence>
<name>A0AAJ0LXC5_9PEZI</name>
<accession>A0AAJ0LXC5</accession>
<evidence type="ECO:0000256" key="5">
    <source>
        <dbReference type="SAM" id="MobiDB-lite"/>
    </source>
</evidence>
<dbReference type="SMART" id="SM00184">
    <property type="entry name" value="RING"/>
    <property type="match status" value="1"/>
</dbReference>
<keyword evidence="3" id="KW-0862">Zinc</keyword>
<gene>
    <name evidence="7" type="ORF">LTR09_000229</name>
</gene>
<evidence type="ECO:0000256" key="2">
    <source>
        <dbReference type="ARBA" id="ARBA00022771"/>
    </source>
</evidence>
<dbReference type="EMBL" id="JAWDJX010000001">
    <property type="protein sequence ID" value="KAK3058664.1"/>
    <property type="molecule type" value="Genomic_DNA"/>
</dbReference>
<feature type="compositionally biased region" description="Polar residues" evidence="5">
    <location>
        <begin position="37"/>
        <end position="53"/>
    </location>
</feature>
<reference evidence="7" key="1">
    <citation type="submission" date="2023-04" db="EMBL/GenBank/DDBJ databases">
        <title>Black Yeasts Isolated from many extreme environments.</title>
        <authorList>
            <person name="Coleine C."/>
            <person name="Stajich J.E."/>
            <person name="Selbmann L."/>
        </authorList>
    </citation>
    <scope>NUCLEOTIDE SEQUENCE</scope>
    <source>
        <strain evidence="7">CCFEE 5312</strain>
    </source>
</reference>
<protein>
    <recommendedName>
        <fullName evidence="6">RING-type domain-containing protein</fullName>
    </recommendedName>
</protein>
<dbReference type="AlphaFoldDB" id="A0AAJ0LXC5"/>
<dbReference type="GO" id="GO:0008270">
    <property type="term" value="F:zinc ion binding"/>
    <property type="evidence" value="ECO:0007669"/>
    <property type="project" value="UniProtKB-KW"/>
</dbReference>
<dbReference type="InterPro" id="IPR001841">
    <property type="entry name" value="Znf_RING"/>
</dbReference>
<organism evidence="7 8">
    <name type="scientific">Extremus antarcticus</name>
    <dbReference type="NCBI Taxonomy" id="702011"/>
    <lineage>
        <taxon>Eukaryota</taxon>
        <taxon>Fungi</taxon>
        <taxon>Dikarya</taxon>
        <taxon>Ascomycota</taxon>
        <taxon>Pezizomycotina</taxon>
        <taxon>Dothideomycetes</taxon>
        <taxon>Dothideomycetidae</taxon>
        <taxon>Mycosphaerellales</taxon>
        <taxon>Extremaceae</taxon>
        <taxon>Extremus</taxon>
    </lineage>
</organism>
<keyword evidence="8" id="KW-1185">Reference proteome</keyword>
<dbReference type="PROSITE" id="PS50089">
    <property type="entry name" value="ZF_RING_2"/>
    <property type="match status" value="1"/>
</dbReference>